<gene>
    <name evidence="3" type="ORF">RBSH_00816</name>
</gene>
<keyword evidence="2" id="KW-1133">Transmembrane helix</keyword>
<evidence type="ECO:0000313" key="3">
    <source>
        <dbReference type="EMBL" id="EKK04075.1"/>
    </source>
</evidence>
<keyword evidence="2" id="KW-0472">Membrane</keyword>
<dbReference type="EMBL" id="AMCW01000018">
    <property type="protein sequence ID" value="EKK04075.1"/>
    <property type="molecule type" value="Genomic_DNA"/>
</dbReference>
<dbReference type="RefSeq" id="WP_007330796.1">
    <property type="nucleotide sequence ID" value="NZ_AMCW01000018.1"/>
</dbReference>
<dbReference type="AlphaFoldDB" id="K5CJ25"/>
<evidence type="ECO:0000313" key="4">
    <source>
        <dbReference type="Proteomes" id="UP000007993"/>
    </source>
</evidence>
<sequence length="340" mass="37771">MKDSIGDHLTNWLDDVGPELPSSHEPITEDNSEEIGDALLVHGLLSDLGHRNAEREQRCLQRVMDRIESNSETTSLVDRSIEPKASRRFAIVTYTLTVAASIAMISAFLMSQHDASAAHASLEKIIVASKTPLDRTYRVQVLDEHSPSQRPGNSPRDSRRRVSEEQIDGATLCVRGANQYVLTLKLRSGHERTSGCDGKFSWAFREEGPVHVSTDLTRFRGGVPGHQQDIPFLNIHSHLAQLQNDYEVELSDTRTTTSNGVALMQLMGHRKSNDVRGPKQIVIWFAASTGTVHTMQLDGLPRGRGGPKGVILDLQDQSDLPSDFYSHDAHHEPGKRIKHE</sequence>
<protein>
    <submittedName>
        <fullName evidence="3">Uncharacterized protein</fullName>
    </submittedName>
</protein>
<keyword evidence="2" id="KW-0812">Transmembrane</keyword>
<proteinExistence type="predicted"/>
<name>K5CJ25_RHOBT</name>
<accession>K5CJ25</accession>
<dbReference type="PATRIC" id="fig|993517.3.peg.893"/>
<organism evidence="3 4">
    <name type="scientific">Rhodopirellula baltica SH28</name>
    <dbReference type="NCBI Taxonomy" id="993517"/>
    <lineage>
        <taxon>Bacteria</taxon>
        <taxon>Pseudomonadati</taxon>
        <taxon>Planctomycetota</taxon>
        <taxon>Planctomycetia</taxon>
        <taxon>Pirellulales</taxon>
        <taxon>Pirellulaceae</taxon>
        <taxon>Rhodopirellula</taxon>
    </lineage>
</organism>
<feature type="transmembrane region" description="Helical" evidence="2">
    <location>
        <begin position="89"/>
        <end position="110"/>
    </location>
</feature>
<evidence type="ECO:0000256" key="2">
    <source>
        <dbReference type="SAM" id="Phobius"/>
    </source>
</evidence>
<dbReference type="Proteomes" id="UP000007993">
    <property type="component" value="Unassembled WGS sequence"/>
</dbReference>
<reference evidence="3 4" key="1">
    <citation type="journal article" date="2013" name="Mar. Genomics">
        <title>Expression of sulfatases in Rhodopirellula baltica and the diversity of sulfatases in the genus Rhodopirellula.</title>
        <authorList>
            <person name="Wegner C.E."/>
            <person name="Richter-Heitmann T."/>
            <person name="Klindworth A."/>
            <person name="Klockow C."/>
            <person name="Richter M."/>
            <person name="Achstetter T."/>
            <person name="Glockner F.O."/>
            <person name="Harder J."/>
        </authorList>
    </citation>
    <scope>NUCLEOTIDE SEQUENCE [LARGE SCALE GENOMIC DNA]</scope>
    <source>
        <strain evidence="3 4">SH28</strain>
    </source>
</reference>
<comment type="caution">
    <text evidence="3">The sequence shown here is derived from an EMBL/GenBank/DDBJ whole genome shotgun (WGS) entry which is preliminary data.</text>
</comment>
<evidence type="ECO:0000256" key="1">
    <source>
        <dbReference type="SAM" id="MobiDB-lite"/>
    </source>
</evidence>
<feature type="region of interest" description="Disordered" evidence="1">
    <location>
        <begin position="143"/>
        <end position="165"/>
    </location>
</feature>